<dbReference type="Gene3D" id="2.30.110.10">
    <property type="entry name" value="Electron Transport, Fmn-binding Protein, Chain A"/>
    <property type="match status" value="1"/>
</dbReference>
<dbReference type="PANTHER" id="PTHR42815:SF2">
    <property type="entry name" value="FAD-BINDING, PUTATIVE (AFU_ORTHOLOGUE AFUA_6G07600)-RELATED"/>
    <property type="match status" value="1"/>
</dbReference>
<dbReference type="InterPro" id="IPR012349">
    <property type="entry name" value="Split_barrel_FMN-bd"/>
</dbReference>
<dbReference type="InterPro" id="IPR039261">
    <property type="entry name" value="FNR_nucleotide-bd"/>
</dbReference>
<sequence length="665" mass="74113">MALAGWHRGERAIQQKLGFDGPMSTAYTWIEGAMPYEHQLFHSTRLPFVSVTAVDDLGRPWSSIFAGSNGQSGFIRSPTYDKLIMDVHLWEGDPFIENAKLFGSKRMLAAGIGIEFSTRRRNKFAGHISKLDDKGDTIFHLEFEVNQAIGNCPKYINARDLIPHPDTHPTVVHRHTRLNADDRLPPELIEFIHTSDTVFLGSHYHATKEDELWFPSHVGQNQRGGRQGYIRVRPSDNRTIVLPDYSGNRLMTSLGNIEATPVASLTFVSFTTGDILYITGEAHTLIGTPALKLMPRQDVLTTIYVTGYIFVRDALPVRQRPGSEVQQSPYSPPIRLLAEEMTSNNRPKFSDDISVTLTSIDLHSNDVATFTWEASKPLSIIPGQAAILDFTDLVGAREYQHMAPFKPSSVNDDRIRTWTISSAQSFHTQAIQSRIEGTKTFSLTMREKPGGAVTGALFTISRKLKAAKPEFLKDASPLGLKVKLIGISGDFILKAPQVPSTVLVERSTMQLLWIAGGIGITPFLSMLSAIVGGSTDESSTEYDIIFLLATREPEVLLPLISRVLNLSSISANTPTASRIHLKLDVFSHNPIPSFDSPPNPDEVRMEFSPRKGRLDSKFFNELRGTDIVSRSAYLCGPEEFEKKILEMLEEVSVDRTKVRREGFEY</sequence>
<protein>
    <recommendedName>
        <fullName evidence="3">FAD-binding FR-type domain-containing protein</fullName>
    </recommendedName>
</protein>
<gene>
    <name evidence="1" type="ORF">GFSPODELE1_LOCUS8801</name>
</gene>
<name>A0ABP1DX68_9APHY</name>
<dbReference type="EMBL" id="OZ037950">
    <property type="protein sequence ID" value="CAL1712381.1"/>
    <property type="molecule type" value="Genomic_DNA"/>
</dbReference>
<evidence type="ECO:0000313" key="1">
    <source>
        <dbReference type="EMBL" id="CAL1712381.1"/>
    </source>
</evidence>
<evidence type="ECO:0000313" key="2">
    <source>
        <dbReference type="Proteomes" id="UP001497453"/>
    </source>
</evidence>
<dbReference type="Proteomes" id="UP001497453">
    <property type="component" value="Chromosome 7"/>
</dbReference>
<dbReference type="Gene3D" id="3.40.50.80">
    <property type="entry name" value="Nucleotide-binding domain of ferredoxin-NADP reductase (FNR) module"/>
    <property type="match status" value="1"/>
</dbReference>
<proteinExistence type="predicted"/>
<evidence type="ECO:0008006" key="3">
    <source>
        <dbReference type="Google" id="ProtNLM"/>
    </source>
</evidence>
<accession>A0ABP1DX68</accession>
<dbReference type="SUPFAM" id="SSF52343">
    <property type="entry name" value="Ferredoxin reductase-like, C-terminal NADP-linked domain"/>
    <property type="match status" value="1"/>
</dbReference>
<keyword evidence="2" id="KW-1185">Reference proteome</keyword>
<dbReference type="PRINTS" id="PR00466">
    <property type="entry name" value="GP91PHOX"/>
</dbReference>
<dbReference type="PANTHER" id="PTHR42815">
    <property type="entry name" value="FAD-BINDING, PUTATIVE (AFU_ORTHOLOGUE AFUA_6G07600)-RELATED"/>
    <property type="match status" value="1"/>
</dbReference>
<reference evidence="2" key="1">
    <citation type="submission" date="2024-04" db="EMBL/GenBank/DDBJ databases">
        <authorList>
            <person name="Shaw F."/>
            <person name="Minotto A."/>
        </authorList>
    </citation>
    <scope>NUCLEOTIDE SEQUENCE [LARGE SCALE GENOMIC DNA]</scope>
</reference>
<organism evidence="1 2">
    <name type="scientific">Somion occarium</name>
    <dbReference type="NCBI Taxonomy" id="3059160"/>
    <lineage>
        <taxon>Eukaryota</taxon>
        <taxon>Fungi</taxon>
        <taxon>Dikarya</taxon>
        <taxon>Basidiomycota</taxon>
        <taxon>Agaricomycotina</taxon>
        <taxon>Agaricomycetes</taxon>
        <taxon>Polyporales</taxon>
        <taxon>Cerrenaceae</taxon>
        <taxon>Somion</taxon>
    </lineage>
</organism>
<dbReference type="InterPro" id="IPR000778">
    <property type="entry name" value="Cyt_b245_heavy_chain"/>
</dbReference>